<evidence type="ECO:0000313" key="1">
    <source>
        <dbReference type="EMBL" id="CAG2198333.1"/>
    </source>
</evidence>
<keyword evidence="2" id="KW-1185">Reference proteome</keyword>
<evidence type="ECO:0000313" key="2">
    <source>
        <dbReference type="Proteomes" id="UP000683360"/>
    </source>
</evidence>
<dbReference type="Proteomes" id="UP000683360">
    <property type="component" value="Unassembled WGS sequence"/>
</dbReference>
<name>A0A8S3QVC3_MYTED</name>
<dbReference type="AlphaFoldDB" id="A0A8S3QVC3"/>
<gene>
    <name evidence="1" type="ORF">MEDL_13179</name>
</gene>
<dbReference type="EMBL" id="CAJPWZ010000676">
    <property type="protein sequence ID" value="CAG2198333.1"/>
    <property type="molecule type" value="Genomic_DNA"/>
</dbReference>
<organism evidence="1 2">
    <name type="scientific">Mytilus edulis</name>
    <name type="common">Blue mussel</name>
    <dbReference type="NCBI Taxonomy" id="6550"/>
    <lineage>
        <taxon>Eukaryota</taxon>
        <taxon>Metazoa</taxon>
        <taxon>Spiralia</taxon>
        <taxon>Lophotrochozoa</taxon>
        <taxon>Mollusca</taxon>
        <taxon>Bivalvia</taxon>
        <taxon>Autobranchia</taxon>
        <taxon>Pteriomorphia</taxon>
        <taxon>Mytilida</taxon>
        <taxon>Mytiloidea</taxon>
        <taxon>Mytilidae</taxon>
        <taxon>Mytilinae</taxon>
        <taxon>Mytilus</taxon>
    </lineage>
</organism>
<comment type="caution">
    <text evidence="1">The sequence shown here is derived from an EMBL/GenBank/DDBJ whole genome shotgun (WGS) entry which is preliminary data.</text>
</comment>
<reference evidence="1" key="1">
    <citation type="submission" date="2021-03" db="EMBL/GenBank/DDBJ databases">
        <authorList>
            <person name="Bekaert M."/>
        </authorList>
    </citation>
    <scope>NUCLEOTIDE SEQUENCE</scope>
</reference>
<protein>
    <submittedName>
        <fullName evidence="1">Uncharacterized protein</fullName>
    </submittedName>
</protein>
<accession>A0A8S3QVC3</accession>
<proteinExistence type="predicted"/>
<sequence length="237" mass="27713">MRDLPDWGKFTGSITLDTLCDRIGNKKFYRSPYVFGRVLELLEQWNIDIKEVLKAGLTHQKLIFFPDLRTYDSNRNPSIHWSGLGVLRLSSGGVSSENLENRAKTLSMETIIYLDENMLVYKSKFEALMTNHNNDVLFPWMCIILERLPDDILYSDSLIHLLTYLTCLGLMQNNWFVHFRNIELLHKKLVAEIPRFIQLLQSYDVRKMLRIHLPAGNKARWTSTEMEVMDNVLTLNC</sequence>